<reference evidence="1 2" key="1">
    <citation type="journal article" date="2020" name="bioRxiv">
        <title>Sequence and annotation of 42 cannabis genomes reveals extensive copy number variation in cannabinoid synthesis and pathogen resistance genes.</title>
        <authorList>
            <person name="Mckernan K.J."/>
            <person name="Helbert Y."/>
            <person name="Kane L.T."/>
            <person name="Ebling H."/>
            <person name="Zhang L."/>
            <person name="Liu B."/>
            <person name="Eaton Z."/>
            <person name="Mclaughlin S."/>
            <person name="Kingan S."/>
            <person name="Baybayan P."/>
            <person name="Concepcion G."/>
            <person name="Jordan M."/>
            <person name="Riva A."/>
            <person name="Barbazuk W."/>
            <person name="Harkins T."/>
        </authorList>
    </citation>
    <scope>NUCLEOTIDE SEQUENCE [LARGE SCALE GENOMIC DNA]</scope>
    <source>
        <strain evidence="2">cv. Jamaican Lion 4</strain>
        <tissue evidence="1">Leaf</tissue>
    </source>
</reference>
<comment type="caution">
    <text evidence="1">The sequence shown here is derived from an EMBL/GenBank/DDBJ whole genome shotgun (WGS) entry which is preliminary data.</text>
</comment>
<gene>
    <name evidence="1" type="ORF">G4B88_027510</name>
</gene>
<evidence type="ECO:0000313" key="1">
    <source>
        <dbReference type="EMBL" id="KAF4352045.1"/>
    </source>
</evidence>
<dbReference type="Proteomes" id="UP000583929">
    <property type="component" value="Unassembled WGS sequence"/>
</dbReference>
<protein>
    <submittedName>
        <fullName evidence="1">Uncharacterized protein</fullName>
    </submittedName>
</protein>
<name>A0A7J6E0V4_CANSA</name>
<keyword evidence="2" id="KW-1185">Reference proteome</keyword>
<accession>A0A7J6E0V4</accession>
<sequence>MWGNEIIQQVYRWRVVSGNEVRVLEGPWLPHPISFKIYDKPHLLEILYVIDSKRYLNGDDAALIHSIPSGG</sequence>
<dbReference type="AlphaFoldDB" id="A0A7J6E0V4"/>
<organism evidence="1 2">
    <name type="scientific">Cannabis sativa</name>
    <name type="common">Hemp</name>
    <name type="synonym">Marijuana</name>
    <dbReference type="NCBI Taxonomy" id="3483"/>
    <lineage>
        <taxon>Eukaryota</taxon>
        <taxon>Viridiplantae</taxon>
        <taxon>Streptophyta</taxon>
        <taxon>Embryophyta</taxon>
        <taxon>Tracheophyta</taxon>
        <taxon>Spermatophyta</taxon>
        <taxon>Magnoliopsida</taxon>
        <taxon>eudicotyledons</taxon>
        <taxon>Gunneridae</taxon>
        <taxon>Pentapetalae</taxon>
        <taxon>rosids</taxon>
        <taxon>fabids</taxon>
        <taxon>Rosales</taxon>
        <taxon>Cannabaceae</taxon>
        <taxon>Cannabis</taxon>
    </lineage>
</organism>
<evidence type="ECO:0000313" key="2">
    <source>
        <dbReference type="Proteomes" id="UP000583929"/>
    </source>
</evidence>
<proteinExistence type="predicted"/>
<dbReference type="EMBL" id="JAATIQ010000537">
    <property type="protein sequence ID" value="KAF4352045.1"/>
    <property type="molecule type" value="Genomic_DNA"/>
</dbReference>